<keyword evidence="3" id="KW-1185">Reference proteome</keyword>
<keyword evidence="1" id="KW-0812">Transmembrane</keyword>
<gene>
    <name evidence="2" type="ORF">NPIL_273771</name>
</gene>
<evidence type="ECO:0000313" key="3">
    <source>
        <dbReference type="Proteomes" id="UP000887013"/>
    </source>
</evidence>
<name>A0A8X6Q4B1_NEPPI</name>
<reference evidence="2" key="1">
    <citation type="submission" date="2020-08" db="EMBL/GenBank/DDBJ databases">
        <title>Multicomponent nature underlies the extraordinary mechanical properties of spider dragline silk.</title>
        <authorList>
            <person name="Kono N."/>
            <person name="Nakamura H."/>
            <person name="Mori M."/>
            <person name="Yoshida Y."/>
            <person name="Ohtoshi R."/>
            <person name="Malay A.D."/>
            <person name="Moran D.A.P."/>
            <person name="Tomita M."/>
            <person name="Numata K."/>
            <person name="Arakawa K."/>
        </authorList>
    </citation>
    <scope>NUCLEOTIDE SEQUENCE</scope>
</reference>
<protein>
    <submittedName>
        <fullName evidence="2">Uncharacterized protein</fullName>
    </submittedName>
</protein>
<organism evidence="2 3">
    <name type="scientific">Nephila pilipes</name>
    <name type="common">Giant wood spider</name>
    <name type="synonym">Nephila maculata</name>
    <dbReference type="NCBI Taxonomy" id="299642"/>
    <lineage>
        <taxon>Eukaryota</taxon>
        <taxon>Metazoa</taxon>
        <taxon>Ecdysozoa</taxon>
        <taxon>Arthropoda</taxon>
        <taxon>Chelicerata</taxon>
        <taxon>Arachnida</taxon>
        <taxon>Araneae</taxon>
        <taxon>Araneomorphae</taxon>
        <taxon>Entelegynae</taxon>
        <taxon>Araneoidea</taxon>
        <taxon>Nephilidae</taxon>
        <taxon>Nephila</taxon>
    </lineage>
</organism>
<dbReference type="Proteomes" id="UP000887013">
    <property type="component" value="Unassembled WGS sequence"/>
</dbReference>
<evidence type="ECO:0000256" key="1">
    <source>
        <dbReference type="SAM" id="Phobius"/>
    </source>
</evidence>
<proteinExistence type="predicted"/>
<accession>A0A8X6Q4B1</accession>
<dbReference type="AlphaFoldDB" id="A0A8X6Q4B1"/>
<feature type="transmembrane region" description="Helical" evidence="1">
    <location>
        <begin position="24"/>
        <end position="45"/>
    </location>
</feature>
<comment type="caution">
    <text evidence="2">The sequence shown here is derived from an EMBL/GenBank/DDBJ whole genome shotgun (WGS) entry which is preliminary data.</text>
</comment>
<evidence type="ECO:0000313" key="2">
    <source>
        <dbReference type="EMBL" id="GFU05881.1"/>
    </source>
</evidence>
<keyword evidence="1" id="KW-0472">Membrane</keyword>
<sequence>MDKRVICDHSLAYIRRLRLFQRRFRAVSFSSFWFSFGFCVFWALLDLSLSPFVSVVDRINGLDGNLFLESRGVLDGNCPFPCNSEADPGNIYNTIMSRYFGMEHPYFMGIDFLIFSTEKKGSAHSRP</sequence>
<dbReference type="EMBL" id="BMAW01077349">
    <property type="protein sequence ID" value="GFU05881.1"/>
    <property type="molecule type" value="Genomic_DNA"/>
</dbReference>
<keyword evidence="1" id="KW-1133">Transmembrane helix</keyword>